<evidence type="ECO:0000259" key="3">
    <source>
        <dbReference type="PROSITE" id="PS50927"/>
    </source>
</evidence>
<dbReference type="PANTHER" id="PTHR47976">
    <property type="entry name" value="G-TYPE LECTIN S-RECEPTOR-LIKE SERINE/THREONINE-PROTEIN KINASE SD2-5"/>
    <property type="match status" value="1"/>
</dbReference>
<dbReference type="AlphaFoldDB" id="A0AAD8HQI5"/>
<accession>A0AAD8HQI5</accession>
<keyword evidence="2" id="KW-0325">Glycoprotein</keyword>
<dbReference type="PANTHER" id="PTHR47976:SF7">
    <property type="entry name" value="RECEPTOR-LIKE SERINE_THREONINE-PROTEIN KINASE"/>
    <property type="match status" value="1"/>
</dbReference>
<evidence type="ECO:0000313" key="5">
    <source>
        <dbReference type="Proteomes" id="UP001237642"/>
    </source>
</evidence>
<comment type="caution">
    <text evidence="4">The sequence shown here is derived from an EMBL/GenBank/DDBJ whole genome shotgun (WGS) entry which is preliminary data.</text>
</comment>
<evidence type="ECO:0000256" key="1">
    <source>
        <dbReference type="ARBA" id="ARBA00022729"/>
    </source>
</evidence>
<sequence>MKKVLLMLEGTVDIPPPPFVFNSFLVSSIFPCDAQQNANNSLGQGSSLTPTGNSSWLSPSGLFAFGFYVQGNNRYRVGIFFAGLAVNNKTVVWTANRDDPPVSDDVTLRLIDGRLILQHQTQDSTTDIVNPDQSISSVSMLDTGNFMLYKR</sequence>
<organism evidence="4 5">
    <name type="scientific">Heracleum sosnowskyi</name>
    <dbReference type="NCBI Taxonomy" id="360622"/>
    <lineage>
        <taxon>Eukaryota</taxon>
        <taxon>Viridiplantae</taxon>
        <taxon>Streptophyta</taxon>
        <taxon>Embryophyta</taxon>
        <taxon>Tracheophyta</taxon>
        <taxon>Spermatophyta</taxon>
        <taxon>Magnoliopsida</taxon>
        <taxon>eudicotyledons</taxon>
        <taxon>Gunneridae</taxon>
        <taxon>Pentapetalae</taxon>
        <taxon>asterids</taxon>
        <taxon>campanulids</taxon>
        <taxon>Apiales</taxon>
        <taxon>Apiaceae</taxon>
        <taxon>Apioideae</taxon>
        <taxon>apioid superclade</taxon>
        <taxon>Tordylieae</taxon>
        <taxon>Tordyliinae</taxon>
        <taxon>Heracleum</taxon>
    </lineage>
</organism>
<evidence type="ECO:0000313" key="4">
    <source>
        <dbReference type="EMBL" id="KAK1371572.1"/>
    </source>
</evidence>
<reference evidence="4" key="2">
    <citation type="submission" date="2023-05" db="EMBL/GenBank/DDBJ databases">
        <authorList>
            <person name="Schelkunov M.I."/>
        </authorList>
    </citation>
    <scope>NUCLEOTIDE SEQUENCE</scope>
    <source>
        <strain evidence="4">Hsosn_3</strain>
        <tissue evidence="4">Leaf</tissue>
    </source>
</reference>
<dbReference type="InterPro" id="IPR051343">
    <property type="entry name" value="G-type_lectin_kinases/EP1-like"/>
</dbReference>
<dbReference type="InterPro" id="IPR001480">
    <property type="entry name" value="Bulb-type_lectin_dom"/>
</dbReference>
<dbReference type="InterPro" id="IPR036426">
    <property type="entry name" value="Bulb-type_lectin_dom_sf"/>
</dbReference>
<keyword evidence="1" id="KW-0732">Signal</keyword>
<name>A0AAD8HQI5_9APIA</name>
<feature type="domain" description="Bulb-type lectin" evidence="3">
    <location>
        <begin position="33"/>
        <end position="151"/>
    </location>
</feature>
<dbReference type="Gene3D" id="2.90.10.10">
    <property type="entry name" value="Bulb-type lectin domain"/>
    <property type="match status" value="1"/>
</dbReference>
<dbReference type="EMBL" id="JAUIZM010000008">
    <property type="protein sequence ID" value="KAK1371572.1"/>
    <property type="molecule type" value="Genomic_DNA"/>
</dbReference>
<reference evidence="4" key="1">
    <citation type="submission" date="2023-02" db="EMBL/GenBank/DDBJ databases">
        <title>Genome of toxic invasive species Heracleum sosnowskyi carries increased number of genes despite the absence of recent whole-genome duplications.</title>
        <authorList>
            <person name="Schelkunov M."/>
            <person name="Shtratnikova V."/>
            <person name="Makarenko M."/>
            <person name="Klepikova A."/>
            <person name="Omelchenko D."/>
            <person name="Novikova G."/>
            <person name="Obukhova E."/>
            <person name="Bogdanov V."/>
            <person name="Penin A."/>
            <person name="Logacheva M."/>
        </authorList>
    </citation>
    <scope>NUCLEOTIDE SEQUENCE</scope>
    <source>
        <strain evidence="4">Hsosn_3</strain>
        <tissue evidence="4">Leaf</tissue>
    </source>
</reference>
<dbReference type="Proteomes" id="UP001237642">
    <property type="component" value="Unassembled WGS sequence"/>
</dbReference>
<dbReference type="PROSITE" id="PS50927">
    <property type="entry name" value="BULB_LECTIN"/>
    <property type="match status" value="1"/>
</dbReference>
<proteinExistence type="predicted"/>
<gene>
    <name evidence="4" type="ORF">POM88_037664</name>
</gene>
<evidence type="ECO:0000256" key="2">
    <source>
        <dbReference type="ARBA" id="ARBA00023180"/>
    </source>
</evidence>
<protein>
    <submittedName>
        <fullName evidence="4">Bulb-type lectin domain-containing protein</fullName>
    </submittedName>
</protein>
<dbReference type="SUPFAM" id="SSF51110">
    <property type="entry name" value="alpha-D-mannose-specific plant lectins"/>
    <property type="match status" value="1"/>
</dbReference>
<keyword evidence="5" id="KW-1185">Reference proteome</keyword>